<dbReference type="Pfam" id="PF01683">
    <property type="entry name" value="EB"/>
    <property type="match status" value="1"/>
</dbReference>
<feature type="chain" id="PRO_5036210654" evidence="2">
    <location>
        <begin position="24"/>
        <end position="564"/>
    </location>
</feature>
<accession>A0A7R9GCM4</accession>
<dbReference type="OrthoDB" id="5912242at2759"/>
<dbReference type="InterPro" id="IPR000859">
    <property type="entry name" value="CUB_dom"/>
</dbReference>
<dbReference type="Pfam" id="PF00431">
    <property type="entry name" value="CUB"/>
    <property type="match status" value="1"/>
</dbReference>
<name>A0A7R9GCM4_9CRUS</name>
<evidence type="ECO:0000313" key="5">
    <source>
        <dbReference type="EMBL" id="CAD7277450.1"/>
    </source>
</evidence>
<dbReference type="EMBL" id="CAJPEX010000910">
    <property type="protein sequence ID" value="CAG0917602.1"/>
    <property type="molecule type" value="Genomic_DNA"/>
</dbReference>
<keyword evidence="2" id="KW-0732">Signal</keyword>
<dbReference type="SUPFAM" id="SSF49854">
    <property type="entry name" value="Spermadhesin, CUB domain"/>
    <property type="match status" value="1"/>
</dbReference>
<evidence type="ECO:0000259" key="3">
    <source>
        <dbReference type="Pfam" id="PF00431"/>
    </source>
</evidence>
<sequence length="564" mass="62291">MLVTWMILEFLVALAAVSAPFSAAVITTDYSSSDTRFGYELVTIYKSKSAMNDSSLTRNVCATWCQSFSGCVAYSYYFRFADKLRECKIGPSSTSIRLLAGSTVYSKLRTVMFQYSIGAGLHYLLYPNPQAIYPSNALIWWCIEAPPGMRLTANTSFWDVEPCCDYVDAYDGCDANKTLLKTYRALDTKVVSTQNMMAFMFFSDYTRNYLGFEIDLCVKITGSAQKQKYVNLISKATDRRQNRISLANAAAFILLFAPFTAAAITTDYSSSNTRLNQELAVIYKSRSARNDETLTKNVCAGWCQAYPGCTAYSYYFRAIDKFAECKIGPSSTSTKQRTGATISFAVNLFGGEVCELQKQCNTSSMMSCVNNVCTCPSTHTLAMDGQQCLPLVGFNESCKEQQQCPTSSSCLSALCQCDPGTTLFYGELPCVDSGVEFVFLLRSLLVTSADQDSAVSDKNLTSDSIMLGATVFLLSDVRKLIHGFNGWMSRCVIPARHLSDIPERKFGNEAFISAIGNDSCYDWNQAQLLAELDSTRTAKGHELCRKFSIASSTDADEKLNSAQK</sequence>
<keyword evidence="6" id="KW-1185">Reference proteome</keyword>
<evidence type="ECO:0000256" key="1">
    <source>
        <dbReference type="ARBA" id="ARBA00023157"/>
    </source>
</evidence>
<organism evidence="5">
    <name type="scientific">Notodromas monacha</name>
    <dbReference type="NCBI Taxonomy" id="399045"/>
    <lineage>
        <taxon>Eukaryota</taxon>
        <taxon>Metazoa</taxon>
        <taxon>Ecdysozoa</taxon>
        <taxon>Arthropoda</taxon>
        <taxon>Crustacea</taxon>
        <taxon>Oligostraca</taxon>
        <taxon>Ostracoda</taxon>
        <taxon>Podocopa</taxon>
        <taxon>Podocopida</taxon>
        <taxon>Cypridocopina</taxon>
        <taxon>Cypridoidea</taxon>
        <taxon>Cyprididae</taxon>
        <taxon>Notodromas</taxon>
    </lineage>
</organism>
<reference evidence="5" key="1">
    <citation type="submission" date="2020-11" db="EMBL/GenBank/DDBJ databases">
        <authorList>
            <person name="Tran Van P."/>
        </authorList>
    </citation>
    <scope>NUCLEOTIDE SEQUENCE</scope>
</reference>
<gene>
    <name evidence="5" type="ORF">NMOB1V02_LOCUS5183</name>
</gene>
<dbReference type="EMBL" id="OA882947">
    <property type="protein sequence ID" value="CAD7277450.1"/>
    <property type="molecule type" value="Genomic_DNA"/>
</dbReference>
<dbReference type="Gene3D" id="2.60.120.290">
    <property type="entry name" value="Spermadhesin, CUB domain"/>
    <property type="match status" value="1"/>
</dbReference>
<feature type="domain" description="CUB" evidence="3">
    <location>
        <begin position="132"/>
        <end position="215"/>
    </location>
</feature>
<proteinExistence type="predicted"/>
<dbReference type="Proteomes" id="UP000678499">
    <property type="component" value="Unassembled WGS sequence"/>
</dbReference>
<dbReference type="AlphaFoldDB" id="A0A7R9GCM4"/>
<keyword evidence="1" id="KW-1015">Disulfide bond</keyword>
<evidence type="ECO:0000313" key="6">
    <source>
        <dbReference type="Proteomes" id="UP000678499"/>
    </source>
</evidence>
<protein>
    <submittedName>
        <fullName evidence="5">Uncharacterized protein</fullName>
    </submittedName>
</protein>
<evidence type="ECO:0000259" key="4">
    <source>
        <dbReference type="Pfam" id="PF01683"/>
    </source>
</evidence>
<evidence type="ECO:0000256" key="2">
    <source>
        <dbReference type="SAM" id="SignalP"/>
    </source>
</evidence>
<dbReference type="InterPro" id="IPR035914">
    <property type="entry name" value="Sperma_CUB_dom_sf"/>
</dbReference>
<feature type="domain" description="EB" evidence="4">
    <location>
        <begin position="386"/>
        <end position="425"/>
    </location>
</feature>
<dbReference type="InterPro" id="IPR006149">
    <property type="entry name" value="EB_dom"/>
</dbReference>
<feature type="signal peptide" evidence="2">
    <location>
        <begin position="1"/>
        <end position="23"/>
    </location>
</feature>
<dbReference type="CDD" id="cd00041">
    <property type="entry name" value="CUB"/>
    <property type="match status" value="1"/>
</dbReference>